<name>A0A8S5N306_9CAUD</name>
<reference evidence="2" key="1">
    <citation type="journal article" date="2021" name="Proc. Natl. Acad. Sci. U.S.A.">
        <title>A Catalog of Tens of Thousands of Viruses from Human Metagenomes Reveals Hidden Associations with Chronic Diseases.</title>
        <authorList>
            <person name="Tisza M.J."/>
            <person name="Buck C.B."/>
        </authorList>
    </citation>
    <scope>NUCLEOTIDE SEQUENCE</scope>
    <source>
        <strain evidence="2">CtRuT6</strain>
    </source>
</reference>
<feature type="coiled-coil region" evidence="1">
    <location>
        <begin position="156"/>
        <end position="183"/>
    </location>
</feature>
<evidence type="ECO:0000256" key="1">
    <source>
        <dbReference type="SAM" id="Coils"/>
    </source>
</evidence>
<sequence>MNLKESYRYANFLEDLLDSAKNYLGRDDFVTTTKEDHLRSKANKDAEDELGVVVAKQIDVDFTPNQVIDFIVKVVNEKEKLFTAIADAKSTTEINIDNAISLNKRKQSIISTFQMLAKRKPKETQTTGRDYKFDINGEQKPYNYNINRITSIDYDRNTVKNLIKKYRKECDEISSKLDEIEITTQVNFTPLFDVNDSFEDLVVG</sequence>
<keyword evidence="1" id="KW-0175">Coiled coil</keyword>
<accession>A0A8S5N306</accession>
<organism evidence="2">
    <name type="scientific">Siphoviridae sp. ctRuT6</name>
    <dbReference type="NCBI Taxonomy" id="2826339"/>
    <lineage>
        <taxon>Viruses</taxon>
        <taxon>Duplodnaviria</taxon>
        <taxon>Heunggongvirae</taxon>
        <taxon>Uroviricota</taxon>
        <taxon>Caudoviricetes</taxon>
    </lineage>
</organism>
<dbReference type="EMBL" id="BK015049">
    <property type="protein sequence ID" value="DAD88864.1"/>
    <property type="molecule type" value="Genomic_DNA"/>
</dbReference>
<evidence type="ECO:0000313" key="2">
    <source>
        <dbReference type="EMBL" id="DAD88864.1"/>
    </source>
</evidence>
<proteinExistence type="predicted"/>
<protein>
    <submittedName>
        <fullName evidence="2">Uncharacterized protein</fullName>
    </submittedName>
</protein>